<feature type="transmembrane region" description="Helical" evidence="2">
    <location>
        <begin position="30"/>
        <end position="49"/>
    </location>
</feature>
<evidence type="ECO:0008006" key="5">
    <source>
        <dbReference type="Google" id="ProtNLM"/>
    </source>
</evidence>
<comment type="caution">
    <text evidence="3">The sequence shown here is derived from an EMBL/GenBank/DDBJ whole genome shotgun (WGS) entry which is preliminary data.</text>
</comment>
<keyword evidence="2" id="KW-1133">Transmembrane helix</keyword>
<dbReference type="RefSeq" id="WP_347609044.1">
    <property type="nucleotide sequence ID" value="NZ_JBDPZC010000003.1"/>
</dbReference>
<proteinExistence type="predicted"/>
<sequence>MYLIAIAWLYVALMMALAEASSPQGSLFGALITFLLYGVAPMALVLYLVGTPARRRARHLAEAQAAASARALAQPVSEPPAASGQGDGGHHAPAEPLPPVGKEP</sequence>
<organism evidence="3 4">
    <name type="scientific">Roseateles flavus</name>
    <dbReference type="NCBI Taxonomy" id="3149041"/>
    <lineage>
        <taxon>Bacteria</taxon>
        <taxon>Pseudomonadati</taxon>
        <taxon>Pseudomonadota</taxon>
        <taxon>Betaproteobacteria</taxon>
        <taxon>Burkholderiales</taxon>
        <taxon>Sphaerotilaceae</taxon>
        <taxon>Roseateles</taxon>
    </lineage>
</organism>
<accession>A0ABV0GD79</accession>
<evidence type="ECO:0000313" key="4">
    <source>
        <dbReference type="Proteomes" id="UP001462640"/>
    </source>
</evidence>
<keyword evidence="4" id="KW-1185">Reference proteome</keyword>
<dbReference type="Proteomes" id="UP001462640">
    <property type="component" value="Unassembled WGS sequence"/>
</dbReference>
<keyword evidence="2" id="KW-0472">Membrane</keyword>
<evidence type="ECO:0000256" key="2">
    <source>
        <dbReference type="SAM" id="Phobius"/>
    </source>
</evidence>
<dbReference type="EMBL" id="JBDPZC010000003">
    <property type="protein sequence ID" value="MEO3713004.1"/>
    <property type="molecule type" value="Genomic_DNA"/>
</dbReference>
<evidence type="ECO:0000256" key="1">
    <source>
        <dbReference type="SAM" id="MobiDB-lite"/>
    </source>
</evidence>
<protein>
    <recommendedName>
        <fullName evidence="5">Transmembrane protein</fullName>
    </recommendedName>
</protein>
<feature type="region of interest" description="Disordered" evidence="1">
    <location>
        <begin position="71"/>
        <end position="104"/>
    </location>
</feature>
<keyword evidence="2" id="KW-0812">Transmembrane</keyword>
<feature type="compositionally biased region" description="Pro residues" evidence="1">
    <location>
        <begin position="95"/>
        <end position="104"/>
    </location>
</feature>
<gene>
    <name evidence="3" type="ORF">ABDJ40_09540</name>
</gene>
<name>A0ABV0GD79_9BURK</name>
<evidence type="ECO:0000313" key="3">
    <source>
        <dbReference type="EMBL" id="MEO3713004.1"/>
    </source>
</evidence>
<reference evidence="3 4" key="1">
    <citation type="submission" date="2024-05" db="EMBL/GenBank/DDBJ databases">
        <title>Roseateles sp. 2.12 16S ribosomal RNA gene Genome sequencing and assembly.</title>
        <authorList>
            <person name="Woo H."/>
        </authorList>
    </citation>
    <scope>NUCLEOTIDE SEQUENCE [LARGE SCALE GENOMIC DNA]</scope>
    <source>
        <strain evidence="3 4">2.12</strain>
    </source>
</reference>